<feature type="region of interest" description="Disordered" evidence="3">
    <location>
        <begin position="466"/>
        <end position="500"/>
    </location>
</feature>
<feature type="compositionally biased region" description="Low complexity" evidence="3">
    <location>
        <begin position="525"/>
        <end position="542"/>
    </location>
</feature>
<feature type="compositionally biased region" description="Basic and acidic residues" evidence="3">
    <location>
        <begin position="652"/>
        <end position="663"/>
    </location>
</feature>
<dbReference type="Proteomes" id="UP001521785">
    <property type="component" value="Unassembled WGS sequence"/>
</dbReference>
<evidence type="ECO:0000313" key="4">
    <source>
        <dbReference type="EMBL" id="KAL1606827.1"/>
    </source>
</evidence>
<dbReference type="Gene3D" id="3.10.310.10">
    <property type="entry name" value="Diaminopimelate Epimerase, Chain A, domain 1"/>
    <property type="match status" value="2"/>
</dbReference>
<feature type="region of interest" description="Disordered" evidence="3">
    <location>
        <begin position="521"/>
        <end position="542"/>
    </location>
</feature>
<gene>
    <name evidence="4" type="ORF">SLS60_004236</name>
</gene>
<comment type="similarity">
    <text evidence="1">Belongs to the PrpF family.</text>
</comment>
<evidence type="ECO:0000256" key="3">
    <source>
        <dbReference type="SAM" id="MobiDB-lite"/>
    </source>
</evidence>
<comment type="caution">
    <text evidence="4">The sequence shown here is derived from an EMBL/GenBank/DDBJ whole genome shotgun (WGS) entry which is preliminary data.</text>
</comment>
<evidence type="ECO:0008006" key="6">
    <source>
        <dbReference type="Google" id="ProtNLM"/>
    </source>
</evidence>
<evidence type="ECO:0000256" key="2">
    <source>
        <dbReference type="ARBA" id="ARBA00023235"/>
    </source>
</evidence>
<dbReference type="PANTHER" id="PTHR43709">
    <property type="entry name" value="ACONITATE ISOMERASE-RELATED"/>
    <property type="match status" value="1"/>
</dbReference>
<dbReference type="PANTHER" id="PTHR43709:SF2">
    <property type="entry name" value="DUF453 DOMAIN PROTEIN (AFU_ORTHOLOGUE AFUA_6G00360)"/>
    <property type="match status" value="1"/>
</dbReference>
<evidence type="ECO:0000256" key="1">
    <source>
        <dbReference type="ARBA" id="ARBA00007673"/>
    </source>
</evidence>
<reference evidence="4 5" key="1">
    <citation type="submission" date="2024-02" db="EMBL/GenBank/DDBJ databases">
        <title>De novo assembly and annotation of 12 fungi associated with fruit tree decline syndrome in Ontario, Canada.</title>
        <authorList>
            <person name="Sulman M."/>
            <person name="Ellouze W."/>
            <person name="Ilyukhin E."/>
        </authorList>
    </citation>
    <scope>NUCLEOTIDE SEQUENCE [LARGE SCALE GENOMIC DNA]</scope>
    <source>
        <strain evidence="4 5">M42-189</strain>
    </source>
</reference>
<protein>
    <recommendedName>
        <fullName evidence="6">PrpF protein</fullName>
    </recommendedName>
</protein>
<organism evidence="4 5">
    <name type="scientific">Paraconiothyrium brasiliense</name>
    <dbReference type="NCBI Taxonomy" id="300254"/>
    <lineage>
        <taxon>Eukaryota</taxon>
        <taxon>Fungi</taxon>
        <taxon>Dikarya</taxon>
        <taxon>Ascomycota</taxon>
        <taxon>Pezizomycotina</taxon>
        <taxon>Dothideomycetes</taxon>
        <taxon>Pleosporomycetidae</taxon>
        <taxon>Pleosporales</taxon>
        <taxon>Massarineae</taxon>
        <taxon>Didymosphaeriaceae</taxon>
        <taxon>Paraconiothyrium</taxon>
    </lineage>
</organism>
<keyword evidence="5" id="KW-1185">Reference proteome</keyword>
<dbReference type="Pfam" id="PF04303">
    <property type="entry name" value="PrpF"/>
    <property type="match status" value="1"/>
</dbReference>
<feature type="compositionally biased region" description="Polar residues" evidence="3">
    <location>
        <begin position="734"/>
        <end position="744"/>
    </location>
</feature>
<sequence>MRPTIPRQLRLKKTVWRIPSTKPSPRTTAAPEQTALRAAYYRGGTSRAVILQPQDLPTNHATWKGLFRQVLQSVALGEAYGQQLHRLVKNTASLGKICLVEPYQTTKEDGLASPHIDYTFVSMDTKYGHIDVEGNCGNMLSAIGPYAYNARLLPSDIYATKDGEITITIRNTNTMQLVQSTFAVVGGQAAVTGSYVVDGVNGKGSKISLAFQDPLRSTTSKTFPTGNRVDVIEGFKVTCVDGAVPVVFVRADNIGVPGTILPHELKTQEDKLDLVENIRRAAAVDMGIAYSKQAVPRTIPKIAIVSQSSQHNIVSGATLKTSQMDIIVRFISDNEPHAAIPLTGALTTAVAARMPGTIVEQLLAPEEVMPGTVTIAHPSGRAYVKLDYNTETKPPKWVASVSTTAQRLFEGKAFWTESSQIAKGDTVPKSDITRHARGLAFIDKCRLYESPANLIERFYKGGHNTTTEVSPTLAGHPKDPSQSPSPTRKPDLQLPVSPPTRDTAHLLRELSTLRTSLTHFATLYPSPSSPGSRSSTPTPSTISHHLSAIASHINILTSSLKHMPRPPRKVTSDRQKGEQWHHWAKIFSQWDKIKSLRKAEKKIDRRKKKKGEWERWRDSELNALNRRARPVVRGELRRKLLQGRDGGGESGNKTKDKSWEKSLEYLGGQRDGGTGARRMKRANMKNGEAVLATDEDSGVPQGDKMIPPKGDDATKSPQTSNINVHEPETLGAIQGSNPKTTQDTPAIPPETAHTPTQHPQKLKWPSFRDRLD</sequence>
<dbReference type="SUPFAM" id="SSF54506">
    <property type="entry name" value="Diaminopimelate epimerase-like"/>
    <property type="match status" value="2"/>
</dbReference>
<dbReference type="EMBL" id="JAKJXO020000004">
    <property type="protein sequence ID" value="KAL1606827.1"/>
    <property type="molecule type" value="Genomic_DNA"/>
</dbReference>
<evidence type="ECO:0000313" key="5">
    <source>
        <dbReference type="Proteomes" id="UP001521785"/>
    </source>
</evidence>
<name>A0ABR3RQW7_9PLEO</name>
<keyword evidence="2" id="KW-0413">Isomerase</keyword>
<accession>A0ABR3RQW7</accession>
<feature type="region of interest" description="Disordered" evidence="3">
    <location>
        <begin position="638"/>
        <end position="772"/>
    </location>
</feature>
<proteinExistence type="inferred from homology"/>
<dbReference type="InterPro" id="IPR007400">
    <property type="entry name" value="PrpF-like"/>
</dbReference>